<gene>
    <name evidence="1" type="ORF">C7B46_06460</name>
</gene>
<dbReference type="Gene3D" id="3.30.70.100">
    <property type="match status" value="1"/>
</dbReference>
<sequence length="99" mass="11195">MDLFRVAEESKAAFQDYSNTVQNLIKGSPGLVEAFSYAKTNGDSVYSYITVAVWESEETFESAGKVLWSAFQRQGLNPQATLDTLRVKRIRSEYTRSPF</sequence>
<dbReference type="SUPFAM" id="SSF54909">
    <property type="entry name" value="Dimeric alpha+beta barrel"/>
    <property type="match status" value="1"/>
</dbReference>
<organism evidence="1 2">
    <name type="scientific">Sulfobacillus benefaciens</name>
    <dbReference type="NCBI Taxonomy" id="453960"/>
    <lineage>
        <taxon>Bacteria</taxon>
        <taxon>Bacillati</taxon>
        <taxon>Bacillota</taxon>
        <taxon>Clostridia</taxon>
        <taxon>Eubacteriales</taxon>
        <taxon>Clostridiales Family XVII. Incertae Sedis</taxon>
        <taxon>Sulfobacillus</taxon>
    </lineage>
</organism>
<accession>A0A2T2XI89</accession>
<dbReference type="Proteomes" id="UP000242972">
    <property type="component" value="Unassembled WGS sequence"/>
</dbReference>
<comment type="caution">
    <text evidence="1">The sequence shown here is derived from an EMBL/GenBank/DDBJ whole genome shotgun (WGS) entry which is preliminary data.</text>
</comment>
<proteinExistence type="predicted"/>
<dbReference type="AlphaFoldDB" id="A0A2T2XI89"/>
<evidence type="ECO:0000313" key="2">
    <source>
        <dbReference type="Proteomes" id="UP000242972"/>
    </source>
</evidence>
<dbReference type="InterPro" id="IPR011008">
    <property type="entry name" value="Dimeric_a/b-barrel"/>
</dbReference>
<protein>
    <recommendedName>
        <fullName evidence="3">Antibiotic biosynthesis monooxygenase</fullName>
    </recommendedName>
</protein>
<reference evidence="1 2" key="1">
    <citation type="journal article" date="2014" name="BMC Genomics">
        <title>Comparison of environmental and isolate Sulfobacillus genomes reveals diverse carbon, sulfur, nitrogen, and hydrogen metabolisms.</title>
        <authorList>
            <person name="Justice N.B."/>
            <person name="Norman A."/>
            <person name="Brown C.T."/>
            <person name="Singh A."/>
            <person name="Thomas B.C."/>
            <person name="Banfield J.F."/>
        </authorList>
    </citation>
    <scope>NUCLEOTIDE SEQUENCE [LARGE SCALE GENOMIC DNA]</scope>
    <source>
        <strain evidence="1">AMDSBA4</strain>
    </source>
</reference>
<name>A0A2T2XI89_9FIRM</name>
<evidence type="ECO:0000313" key="1">
    <source>
        <dbReference type="EMBL" id="PSR34187.1"/>
    </source>
</evidence>
<evidence type="ECO:0008006" key="3">
    <source>
        <dbReference type="Google" id="ProtNLM"/>
    </source>
</evidence>
<dbReference type="EMBL" id="PXYW01000011">
    <property type="protein sequence ID" value="PSR34187.1"/>
    <property type="molecule type" value="Genomic_DNA"/>
</dbReference>